<dbReference type="EMBL" id="CP090892">
    <property type="protein sequence ID" value="ULU06765.1"/>
    <property type="molecule type" value="Genomic_DNA"/>
</dbReference>
<keyword evidence="7" id="KW-1133">Transmembrane helix</keyword>
<evidence type="ECO:0000259" key="8">
    <source>
        <dbReference type="Pfam" id="PF01431"/>
    </source>
</evidence>
<dbReference type="Proteomes" id="UP000827892">
    <property type="component" value="Chromosome II"/>
</dbReference>
<evidence type="ECO:0000256" key="7">
    <source>
        <dbReference type="SAM" id="Phobius"/>
    </source>
</evidence>
<feature type="coiled-coil region" evidence="6">
    <location>
        <begin position="318"/>
        <end position="345"/>
    </location>
</feature>
<keyword evidence="7" id="KW-0812">Transmembrane</keyword>
<comment type="subcellular location">
    <subcellularLocation>
        <location evidence="1">Membrane</location>
        <topology evidence="1">Single-pass type II membrane protein</topology>
    </subcellularLocation>
</comment>
<keyword evidence="3" id="KW-0808">Transferase</keyword>
<evidence type="ECO:0000256" key="3">
    <source>
        <dbReference type="ARBA" id="ARBA00022679"/>
    </source>
</evidence>
<evidence type="ECO:0000256" key="1">
    <source>
        <dbReference type="ARBA" id="ARBA00004606"/>
    </source>
</evidence>
<evidence type="ECO:0000256" key="6">
    <source>
        <dbReference type="SAM" id="Coils"/>
    </source>
</evidence>
<dbReference type="GO" id="GO:0004222">
    <property type="term" value="F:metalloendopeptidase activity"/>
    <property type="evidence" value="ECO:0007669"/>
    <property type="project" value="InterPro"/>
</dbReference>
<feature type="transmembrane region" description="Helical" evidence="7">
    <location>
        <begin position="273"/>
        <end position="292"/>
    </location>
</feature>
<dbReference type="InterPro" id="IPR000718">
    <property type="entry name" value="Peptidase_M13"/>
</dbReference>
<gene>
    <name evidence="9" type="ORF">L3Y34_018517</name>
</gene>
<keyword evidence="2" id="KW-0328">Glycosyltransferase</keyword>
<proteinExistence type="predicted"/>
<evidence type="ECO:0000256" key="4">
    <source>
        <dbReference type="ARBA" id="ARBA00023136"/>
    </source>
</evidence>
<dbReference type="GO" id="GO:0016020">
    <property type="term" value="C:membrane"/>
    <property type="evidence" value="ECO:0007669"/>
    <property type="project" value="UniProtKB-SubCell"/>
</dbReference>
<keyword evidence="6" id="KW-0175">Coiled coil</keyword>
<keyword evidence="4 7" id="KW-0472">Membrane</keyword>
<evidence type="ECO:0000313" key="9">
    <source>
        <dbReference type="EMBL" id="ULU06765.1"/>
    </source>
</evidence>
<dbReference type="Pfam" id="PF02485">
    <property type="entry name" value="Branch"/>
    <property type="match status" value="1"/>
</dbReference>
<dbReference type="InterPro" id="IPR003406">
    <property type="entry name" value="Glyco_trans_14"/>
</dbReference>
<name>A0AAE9DM86_CAEBR</name>
<dbReference type="GO" id="GO:0006508">
    <property type="term" value="P:proteolysis"/>
    <property type="evidence" value="ECO:0007669"/>
    <property type="project" value="InterPro"/>
</dbReference>
<dbReference type="Pfam" id="PF01431">
    <property type="entry name" value="Peptidase_M13"/>
    <property type="match status" value="1"/>
</dbReference>
<dbReference type="PROSITE" id="PS51885">
    <property type="entry name" value="NEPRILYSIN"/>
    <property type="match status" value="1"/>
</dbReference>
<accession>A0AAE9DM86</accession>
<sequence length="759" mass="87251">MIISQAMDGSIANSLMKKLDKKLRQLFPKLKMGVLKELRKTPWVVNNGALEMYEDALQKINFTTFSDIRKPLKHAQSVFLRAKNKCIDLIRAKYSEEIEDGICEVVAAGEAVRYINKPIESVYQSDLRDILTDQTAAFNSKDYGGIGFSMTHEILHTLVFDYRDFESHNSLAEFWTKDAKCVEEQTRKTCETFPTVTCDAKETFEEDAADLAAYRIVWNLYKKAYTRKTVVEKYEDLDKKQLFFYGAAVVFCSPMRSKIRYQLLDQAGAPRNFRLLWLFLFAVACFVAYFLLSSPSTNGVFNPLKPDARNPITYEQVMKDLRNEIDQRNVIINELQQDLEKMELKNDFKNLYRRRPETDHVDCGRILSGDKVYLESVSGKNRIKIVENDQLDMSCAAIMNRILPPGSNLKPLKNGVAFARIVYADYEMIEKQIQMSYHPQNSFCFAIDKKAPPQFHERLRVMAACLPNVLLLPDEESVDSAGHNINSAHYNCMRVLINKPGWNYVILLQNHDLITKSVYELEQVYEWLGGANDVEITPEAGRLDNKFKWDPKSLKMFRNATGIDEVILNGKMKFAKGAAQGSLSRAAVDWMVRTADLTTYIDQWNKGGFGVDEQFIQSFQVSSDLGMPGHFTDECLKQGKKADFVSRMSQWKYGDSDKCGSKTVRHAICLLGIEDFRTLAAYPNLMFNKMIPSFDYAIVECSAELLHNRTFLGQEDHKLEEDYYKNMINVLYHKNHLDPNFKLECTPSYTKWAARDYPL</sequence>
<feature type="domain" description="Peptidase M13 C-terminal" evidence="8">
    <location>
        <begin position="139"/>
        <end position="275"/>
    </location>
</feature>
<organism evidence="9 10">
    <name type="scientific">Caenorhabditis briggsae</name>
    <dbReference type="NCBI Taxonomy" id="6238"/>
    <lineage>
        <taxon>Eukaryota</taxon>
        <taxon>Metazoa</taxon>
        <taxon>Ecdysozoa</taxon>
        <taxon>Nematoda</taxon>
        <taxon>Chromadorea</taxon>
        <taxon>Rhabditida</taxon>
        <taxon>Rhabditina</taxon>
        <taxon>Rhabditomorpha</taxon>
        <taxon>Rhabditoidea</taxon>
        <taxon>Rhabditidae</taxon>
        <taxon>Peloderinae</taxon>
        <taxon>Caenorhabditis</taxon>
    </lineage>
</organism>
<dbReference type="GO" id="GO:0016757">
    <property type="term" value="F:glycosyltransferase activity"/>
    <property type="evidence" value="ECO:0007669"/>
    <property type="project" value="UniProtKB-KW"/>
</dbReference>
<evidence type="ECO:0000256" key="5">
    <source>
        <dbReference type="ARBA" id="ARBA00023180"/>
    </source>
</evidence>
<reference evidence="9 10" key="1">
    <citation type="submission" date="2022-05" db="EMBL/GenBank/DDBJ databases">
        <title>Chromosome-level reference genomes for two strains of Caenorhabditis briggsae: an improved platform for comparative genomics.</title>
        <authorList>
            <person name="Stevens L."/>
            <person name="Andersen E.C."/>
        </authorList>
    </citation>
    <scope>NUCLEOTIDE SEQUENCE [LARGE SCALE GENOMIC DNA]</scope>
    <source>
        <strain evidence="9">QX1410_ONT</strain>
        <tissue evidence="9">Whole-organism</tissue>
    </source>
</reference>
<dbReference type="SUPFAM" id="SSF55486">
    <property type="entry name" value="Metalloproteases ('zincins'), catalytic domain"/>
    <property type="match status" value="1"/>
</dbReference>
<dbReference type="InterPro" id="IPR018497">
    <property type="entry name" value="Peptidase_M13_C"/>
</dbReference>
<dbReference type="AlphaFoldDB" id="A0AAE9DM86"/>
<evidence type="ECO:0000256" key="2">
    <source>
        <dbReference type="ARBA" id="ARBA00022676"/>
    </source>
</evidence>
<dbReference type="PANTHER" id="PTHR46671:SF10">
    <property type="entry name" value="ALPHA-1,6-MANNOSYL-GLYCOPROTEIN 6-BETA-N-ACETYLGLUCOSAMINYLTRANSFERASE-RELATED"/>
    <property type="match status" value="1"/>
</dbReference>
<keyword evidence="5" id="KW-0325">Glycoprotein</keyword>
<dbReference type="InterPro" id="IPR024079">
    <property type="entry name" value="MetalloPept_cat_dom_sf"/>
</dbReference>
<protein>
    <recommendedName>
        <fullName evidence="8">Peptidase M13 C-terminal domain-containing protein</fullName>
    </recommendedName>
</protein>
<dbReference type="PANTHER" id="PTHR46671">
    <property type="entry name" value="PROTEIN CBG11221"/>
    <property type="match status" value="1"/>
</dbReference>
<evidence type="ECO:0000313" key="10">
    <source>
        <dbReference type="Proteomes" id="UP000827892"/>
    </source>
</evidence>
<dbReference type="Gene3D" id="3.40.390.10">
    <property type="entry name" value="Collagenase (Catalytic Domain)"/>
    <property type="match status" value="1"/>
</dbReference>